<organism evidence="2 3">
    <name type="scientific">Bowmanella denitrificans</name>
    <dbReference type="NCBI Taxonomy" id="366582"/>
    <lineage>
        <taxon>Bacteria</taxon>
        <taxon>Pseudomonadati</taxon>
        <taxon>Pseudomonadota</taxon>
        <taxon>Gammaproteobacteria</taxon>
        <taxon>Alteromonadales</taxon>
        <taxon>Alteromonadaceae</taxon>
        <taxon>Bowmanella</taxon>
    </lineage>
</organism>
<proteinExistence type="predicted"/>
<gene>
    <name evidence="2" type="ORF">GCM10009092_11350</name>
</gene>
<evidence type="ECO:0000313" key="2">
    <source>
        <dbReference type="EMBL" id="GAA0348706.1"/>
    </source>
</evidence>
<dbReference type="RefSeq" id="WP_425542069.1">
    <property type="nucleotide sequence ID" value="NZ_BAAAEI010000006.1"/>
</dbReference>
<comment type="caution">
    <text evidence="2">The sequence shown here is derived from an EMBL/GenBank/DDBJ whole genome shotgun (WGS) entry which is preliminary data.</text>
</comment>
<dbReference type="InterPro" id="IPR053918">
    <property type="entry name" value="DUF6980"/>
</dbReference>
<keyword evidence="3" id="KW-1185">Reference proteome</keyword>
<feature type="domain" description="DUF6980" evidence="1">
    <location>
        <begin position="6"/>
        <end position="103"/>
    </location>
</feature>
<sequence length="109" mass="12645">MSLINKHCCRDMERATSLNCKQHRDVFECPDVLISYISKFDEFGLIIHDGGSSSVVIRFCPWCGSKLPLSKREIWFEKLEELGFDDPTEQKIPEAFESDAWYSNTYLAM</sequence>
<name>A0ABN0WXU8_9ALTE</name>
<evidence type="ECO:0000313" key="3">
    <source>
        <dbReference type="Proteomes" id="UP001501757"/>
    </source>
</evidence>
<dbReference type="EMBL" id="BAAAEI010000006">
    <property type="protein sequence ID" value="GAA0348706.1"/>
    <property type="molecule type" value="Genomic_DNA"/>
</dbReference>
<reference evidence="2 3" key="1">
    <citation type="journal article" date="2019" name="Int. J. Syst. Evol. Microbiol.">
        <title>The Global Catalogue of Microorganisms (GCM) 10K type strain sequencing project: providing services to taxonomists for standard genome sequencing and annotation.</title>
        <authorList>
            <consortium name="The Broad Institute Genomics Platform"/>
            <consortium name="The Broad Institute Genome Sequencing Center for Infectious Disease"/>
            <person name="Wu L."/>
            <person name="Ma J."/>
        </authorList>
    </citation>
    <scope>NUCLEOTIDE SEQUENCE [LARGE SCALE GENOMIC DNA]</scope>
    <source>
        <strain evidence="2 3">JCM 13378</strain>
    </source>
</reference>
<evidence type="ECO:0000259" key="1">
    <source>
        <dbReference type="Pfam" id="PF22400"/>
    </source>
</evidence>
<protein>
    <recommendedName>
        <fullName evidence="1">DUF6980 domain-containing protein</fullName>
    </recommendedName>
</protein>
<dbReference type="Proteomes" id="UP001501757">
    <property type="component" value="Unassembled WGS sequence"/>
</dbReference>
<accession>A0ABN0WXU8</accession>
<dbReference type="Pfam" id="PF22400">
    <property type="entry name" value="DUF6980"/>
    <property type="match status" value="1"/>
</dbReference>